<protein>
    <recommendedName>
        <fullName evidence="2">Fibronectin type-III domain-containing protein</fullName>
    </recommendedName>
</protein>
<dbReference type="InterPro" id="IPR013783">
    <property type="entry name" value="Ig-like_fold"/>
</dbReference>
<accession>A0A8D8XRB1</accession>
<dbReference type="InterPro" id="IPR003961">
    <property type="entry name" value="FN3_dom"/>
</dbReference>
<evidence type="ECO:0000313" key="3">
    <source>
        <dbReference type="EMBL" id="CAG6704090.1"/>
    </source>
</evidence>
<feature type="domain" description="Fibronectin type-III" evidence="2">
    <location>
        <begin position="287"/>
        <end position="383"/>
    </location>
</feature>
<dbReference type="InterPro" id="IPR036116">
    <property type="entry name" value="FN3_sf"/>
</dbReference>
<reference evidence="3" key="1">
    <citation type="submission" date="2021-05" db="EMBL/GenBank/DDBJ databases">
        <authorList>
            <person name="Alioto T."/>
            <person name="Alioto T."/>
            <person name="Gomez Garrido J."/>
        </authorList>
    </citation>
    <scope>NUCLEOTIDE SEQUENCE</scope>
</reference>
<keyword evidence="1" id="KW-0677">Repeat</keyword>
<proteinExistence type="predicted"/>
<dbReference type="PANTHER" id="PTHR46708">
    <property type="entry name" value="TENASCIN"/>
    <property type="match status" value="1"/>
</dbReference>
<dbReference type="Pfam" id="PF00041">
    <property type="entry name" value="fn3"/>
    <property type="match status" value="3"/>
</dbReference>
<evidence type="ECO:0000256" key="1">
    <source>
        <dbReference type="ARBA" id="ARBA00022737"/>
    </source>
</evidence>
<dbReference type="EMBL" id="HBUF01341422">
    <property type="protein sequence ID" value="CAG6704090.1"/>
    <property type="molecule type" value="Transcribed_RNA"/>
</dbReference>
<dbReference type="SUPFAM" id="SSF49265">
    <property type="entry name" value="Fibronectin type III"/>
    <property type="match status" value="3"/>
</dbReference>
<sequence>MSHIEKSLDDTQFYMVQYKEEAETTWKNRSYKTFSPIYTEYLVDNLKAGRKYFMRVILVDESLKTNDPEFSTMSEVSTNCRVSKIETNLNVTKVTKTSIAIIWNKESVKFDDKECPFGSYILDIEKPRDDFVENRKIVNIQRNSLVIRSLLPGTTYTISLKKSTVHGESSTVSHVQATTDQSKDSVMYVAGLRKTVMGSEVHLQWLKSAFIRTYFIKYRMLKLLACSHDEMQSPLHVQHVVPTKSTNYTLKLTPNAQYELFVTGDETLSTNENKQTVITKGRLPDIAPVLLRQGFRVTNESAAIHWKDPPENCQKMNGFFKKYLLELMDIHNTIINTYETVDRKMEITGLDPKTEYNLRVKYVNHIGSSRQTYDAASFHTRATSFLIAQDLTAYKTGRDLIGLRWKSFDTKSTISGINIYLQDPIWNKTITVTEDLRAFQCKAWPDFVCFDVNELMSNRNYTIRVETLPEETQSNTIHAVTRETATSLPVSDIKAEYNNTSITVSWRIPHLLNGILRGFVLELEHLSSFDDKMCCQSLMNINYTVSSEQERYLYVLQNIMPASCYQISIRPFTKRLGPATNQIIDTPPLPMPFQTKPQIKLDNEAIQWKEENQTINPAENTELITETLIIVQEFNGDANVTQTVPDTFRSEMYRTLASNAWWLTHVCTVDDDPCSLNLRVHDYQNYTLPYYGQVVKKPLQVNHQYRIVAAQVNRYLSARSYTILATEYFTMK</sequence>
<dbReference type="InterPro" id="IPR050991">
    <property type="entry name" value="ECM_Regulatory_Proteins"/>
</dbReference>
<organism evidence="3">
    <name type="scientific">Cacopsylla melanoneura</name>
    <dbReference type="NCBI Taxonomy" id="428564"/>
    <lineage>
        <taxon>Eukaryota</taxon>
        <taxon>Metazoa</taxon>
        <taxon>Ecdysozoa</taxon>
        <taxon>Arthropoda</taxon>
        <taxon>Hexapoda</taxon>
        <taxon>Insecta</taxon>
        <taxon>Pterygota</taxon>
        <taxon>Neoptera</taxon>
        <taxon>Paraneoptera</taxon>
        <taxon>Hemiptera</taxon>
        <taxon>Sternorrhyncha</taxon>
        <taxon>Psylloidea</taxon>
        <taxon>Psyllidae</taxon>
        <taxon>Psyllinae</taxon>
        <taxon>Cacopsylla</taxon>
    </lineage>
</organism>
<feature type="domain" description="Fibronectin type-III" evidence="2">
    <location>
        <begin position="85"/>
        <end position="182"/>
    </location>
</feature>
<dbReference type="Gene3D" id="2.60.40.10">
    <property type="entry name" value="Immunoglobulins"/>
    <property type="match status" value="4"/>
</dbReference>
<feature type="domain" description="Fibronectin type-III" evidence="2">
    <location>
        <begin position="489"/>
        <end position="598"/>
    </location>
</feature>
<dbReference type="SMART" id="SM00060">
    <property type="entry name" value="FN3"/>
    <property type="match status" value="5"/>
</dbReference>
<dbReference type="CDD" id="cd00063">
    <property type="entry name" value="FN3"/>
    <property type="match status" value="4"/>
</dbReference>
<name>A0A8D8XRB1_9HEMI</name>
<evidence type="ECO:0000259" key="2">
    <source>
        <dbReference type="PROSITE" id="PS50853"/>
    </source>
</evidence>
<dbReference type="PANTHER" id="PTHR46708:SF2">
    <property type="entry name" value="FIBRONECTIN TYPE-III DOMAIN-CONTAINING PROTEIN"/>
    <property type="match status" value="1"/>
</dbReference>
<dbReference type="AlphaFoldDB" id="A0A8D8XRB1"/>
<dbReference type="PROSITE" id="PS50853">
    <property type="entry name" value="FN3"/>
    <property type="match status" value="3"/>
</dbReference>